<organism evidence="2 3">
    <name type="scientific">Sulfitobacter donghicola DSW-25 = KCTC 12864 = JCM 14565</name>
    <dbReference type="NCBI Taxonomy" id="1300350"/>
    <lineage>
        <taxon>Bacteria</taxon>
        <taxon>Pseudomonadati</taxon>
        <taxon>Pseudomonadota</taxon>
        <taxon>Alphaproteobacteria</taxon>
        <taxon>Rhodobacterales</taxon>
        <taxon>Roseobacteraceae</taxon>
        <taxon>Sulfitobacter</taxon>
    </lineage>
</organism>
<dbReference type="Proteomes" id="UP000027734">
    <property type="component" value="Unassembled WGS sequence"/>
</dbReference>
<evidence type="ECO:0000313" key="3">
    <source>
        <dbReference type="Proteomes" id="UP000027734"/>
    </source>
</evidence>
<proteinExistence type="predicted"/>
<feature type="region of interest" description="Disordered" evidence="1">
    <location>
        <begin position="1"/>
        <end position="33"/>
    </location>
</feature>
<name>A0A073IFL9_9RHOB</name>
<accession>A0A073IFL9</accession>
<sequence length="59" mass="6602">MRRPTFEELREEADAFIGPPQPPKFQSSSTDYELSDEALASLPDLAGRFSQRQSSKGTK</sequence>
<dbReference type="RefSeq" id="WP_025058588.1">
    <property type="nucleotide sequence ID" value="NZ_JAMC01000004.1"/>
</dbReference>
<gene>
    <name evidence="2" type="ORF">DSW25_12245</name>
</gene>
<dbReference type="AlphaFoldDB" id="A0A073IFL9"/>
<keyword evidence="3" id="KW-1185">Reference proteome</keyword>
<comment type="caution">
    <text evidence="2">The sequence shown here is derived from an EMBL/GenBank/DDBJ whole genome shotgun (WGS) entry which is preliminary data.</text>
</comment>
<reference evidence="2 3" key="1">
    <citation type="submission" date="2014-01" db="EMBL/GenBank/DDBJ databases">
        <title>Sulfitobacter donghicola JCM 14565 Genome Sequencing.</title>
        <authorList>
            <person name="Lai Q."/>
            <person name="Hong Z."/>
        </authorList>
    </citation>
    <scope>NUCLEOTIDE SEQUENCE [LARGE SCALE GENOMIC DNA]</scope>
    <source>
        <strain evidence="2 3">JCM 14565</strain>
    </source>
</reference>
<dbReference type="EMBL" id="JAMC01000004">
    <property type="protein sequence ID" value="KEJ89148.1"/>
    <property type="molecule type" value="Genomic_DNA"/>
</dbReference>
<evidence type="ECO:0000256" key="1">
    <source>
        <dbReference type="SAM" id="MobiDB-lite"/>
    </source>
</evidence>
<protein>
    <submittedName>
        <fullName evidence="2">Uncharacterized protein</fullName>
    </submittedName>
</protein>
<evidence type="ECO:0000313" key="2">
    <source>
        <dbReference type="EMBL" id="KEJ89148.1"/>
    </source>
</evidence>